<feature type="transmembrane region" description="Helical" evidence="1">
    <location>
        <begin position="287"/>
        <end position="308"/>
    </location>
</feature>
<feature type="transmembrane region" description="Helical" evidence="1">
    <location>
        <begin position="238"/>
        <end position="266"/>
    </location>
</feature>
<reference evidence="2 3" key="1">
    <citation type="submission" date="2014-09" db="EMBL/GenBank/DDBJ databases">
        <authorList>
            <person name="Martin A.A."/>
        </authorList>
    </citation>
    <scope>NUCLEOTIDE SEQUENCE</scope>
    <source>
        <strain evidence="3">ED321</strain>
        <strain evidence="2">ED321 Heterogonic</strain>
    </source>
</reference>
<feature type="transmembrane region" description="Helical" evidence="1">
    <location>
        <begin position="197"/>
        <end position="218"/>
    </location>
</feature>
<evidence type="ECO:0000313" key="5">
    <source>
        <dbReference type="WormBase" id="SRAE_X000025200"/>
    </source>
</evidence>
<keyword evidence="1" id="KW-0812">Transmembrane</keyword>
<feature type="transmembrane region" description="Helical" evidence="1">
    <location>
        <begin position="141"/>
        <end position="162"/>
    </location>
</feature>
<dbReference type="CTD" id="36383302"/>
<dbReference type="EMBL" id="LN609530">
    <property type="protein sequence ID" value="CEF70922.1"/>
    <property type="molecule type" value="Genomic_DNA"/>
</dbReference>
<evidence type="ECO:0000313" key="3">
    <source>
        <dbReference type="Proteomes" id="UP000035682"/>
    </source>
</evidence>
<name>A0A090LRU5_STRRB</name>
<accession>A0A090LRU5</accession>
<protein>
    <submittedName>
        <fullName evidence="2 4">Uncharacterized protein</fullName>
    </submittedName>
</protein>
<dbReference type="Proteomes" id="UP000035682">
    <property type="component" value="Unplaced"/>
</dbReference>
<reference evidence="4" key="2">
    <citation type="submission" date="2020-12" db="UniProtKB">
        <authorList>
            <consortium name="WormBaseParasite"/>
        </authorList>
    </citation>
    <scope>IDENTIFICATION</scope>
</reference>
<evidence type="ECO:0000313" key="2">
    <source>
        <dbReference type="EMBL" id="CEF70922.1"/>
    </source>
</evidence>
<evidence type="ECO:0000256" key="1">
    <source>
        <dbReference type="SAM" id="Phobius"/>
    </source>
</evidence>
<feature type="transmembrane region" description="Helical" evidence="1">
    <location>
        <begin position="20"/>
        <end position="40"/>
    </location>
</feature>
<dbReference type="WormBase" id="SRAE_X000025200">
    <property type="protein sequence ID" value="SRP04336"/>
    <property type="gene ID" value="WBGene00265808"/>
</dbReference>
<dbReference type="GeneID" id="36383302"/>
<keyword evidence="1" id="KW-0472">Membrane</keyword>
<organism evidence="2">
    <name type="scientific">Strongyloides ratti</name>
    <name type="common">Parasitic roundworm</name>
    <dbReference type="NCBI Taxonomy" id="34506"/>
    <lineage>
        <taxon>Eukaryota</taxon>
        <taxon>Metazoa</taxon>
        <taxon>Ecdysozoa</taxon>
        <taxon>Nematoda</taxon>
        <taxon>Chromadorea</taxon>
        <taxon>Rhabditida</taxon>
        <taxon>Tylenchina</taxon>
        <taxon>Panagrolaimomorpha</taxon>
        <taxon>Strongyloidoidea</taxon>
        <taxon>Strongyloididae</taxon>
        <taxon>Strongyloides</taxon>
    </lineage>
</organism>
<gene>
    <name evidence="2 4 5" type="ORF">SRAE_X000025200</name>
</gene>
<dbReference type="RefSeq" id="XP_024510118.1">
    <property type="nucleotide sequence ID" value="XM_024644572.1"/>
</dbReference>
<evidence type="ECO:0000313" key="4">
    <source>
        <dbReference type="WBParaSite" id="SRAE_X000025200.1"/>
    </source>
</evidence>
<dbReference type="WBParaSite" id="SRAE_X000025200.1">
    <property type="protein sequence ID" value="SRAE_X000025200.1"/>
    <property type="gene ID" value="WBGene00265808"/>
</dbReference>
<sequence>MYLFGETIFSSCPHESNCRLTTILALIALFFQVLVAIILLREWKATKSSYTRFLAVVRTIHIFYNLLGLVIGEFRTFFPRKTVICYGIIRYLGDYACGVTFCGQISFICIESFSIVYAFNGQYNIMCRKVGFHDNTLWQKFSFAIFAVNSFTIFITLNYALISRNEAIDLWYVFDEKLKEYLKTHYAILAFGGSKQYMLFIFLTFIMIIFINIGFVIGEFRTFLPRKTMICYGVVRFIGDYACGFSVCIFISFICVETFSIVYAFNGQYNIMCRKVGFHENNCIQKFSFIILAANSLTVFITLSFALIPRNEAINLCHNCLSFLHGHGRHFCHRGGFFHHDPWFHDFYFPPRNIIIRKNYEPIGPCLNKLCPDNYTCFKDECYSDEIFSRILSRRRFIYIP</sequence>
<keyword evidence="1" id="KW-1133">Transmembrane helix</keyword>
<keyword evidence="3" id="KW-1185">Reference proteome</keyword>
<dbReference type="AlphaFoldDB" id="A0A090LRU5"/>
<proteinExistence type="predicted"/>